<dbReference type="InterPro" id="IPR036397">
    <property type="entry name" value="RNaseH_sf"/>
</dbReference>
<dbReference type="SUPFAM" id="SSF53098">
    <property type="entry name" value="Ribonuclease H-like"/>
    <property type="match status" value="1"/>
</dbReference>
<dbReference type="GO" id="GO:0015074">
    <property type="term" value="P:DNA integration"/>
    <property type="evidence" value="ECO:0007669"/>
    <property type="project" value="InterPro"/>
</dbReference>
<dbReference type="RefSeq" id="WP_162208204.1">
    <property type="nucleotide sequence ID" value="NZ_JAAEGU010000061.1"/>
</dbReference>
<dbReference type="GO" id="GO:0003676">
    <property type="term" value="F:nucleic acid binding"/>
    <property type="evidence" value="ECO:0007669"/>
    <property type="project" value="InterPro"/>
</dbReference>
<dbReference type="AlphaFoldDB" id="A0A6B2QKR1"/>
<dbReference type="InterPro" id="IPR025948">
    <property type="entry name" value="HTH-like_dom"/>
</dbReference>
<feature type="non-terminal residue" evidence="2">
    <location>
        <position position="1"/>
    </location>
</feature>
<reference evidence="2" key="1">
    <citation type="submission" date="2020-02" db="EMBL/GenBank/DDBJ databases">
        <title>Whole genome shot-gun sequencing of clinical Carbapenem resistant A. baumannii.</title>
        <authorList>
            <person name="Veeraraghavan B."/>
            <person name="Mathur P."/>
            <person name="Vijayakumar S."/>
            <person name="Vasudevan K."/>
            <person name="Lincy M."/>
            <person name="Kirubananthan A."/>
        </authorList>
    </citation>
    <scope>NUCLEOTIDE SEQUENCE</scope>
    <source>
        <strain evidence="2">SP1713</strain>
    </source>
</reference>
<proteinExistence type="predicted"/>
<dbReference type="EMBL" id="JAAGSV010000067">
    <property type="protein sequence ID" value="NDX68737.1"/>
    <property type="molecule type" value="Genomic_DNA"/>
</dbReference>
<name>A0A6B2QKR1_ACIBA</name>
<organism evidence="2">
    <name type="scientific">Acinetobacter baumannii</name>
    <dbReference type="NCBI Taxonomy" id="470"/>
    <lineage>
        <taxon>Bacteria</taxon>
        <taxon>Pseudomonadati</taxon>
        <taxon>Pseudomonadota</taxon>
        <taxon>Gammaproteobacteria</taxon>
        <taxon>Moraxellales</taxon>
        <taxon>Moraxellaceae</taxon>
        <taxon>Acinetobacter</taxon>
        <taxon>Acinetobacter calcoaceticus/baumannii complex</taxon>
    </lineage>
</organism>
<accession>A0A6B2QKR1</accession>
<dbReference type="InterPro" id="IPR012337">
    <property type="entry name" value="RNaseH-like_sf"/>
</dbReference>
<evidence type="ECO:0000313" key="2">
    <source>
        <dbReference type="EMBL" id="NDX68737.1"/>
    </source>
</evidence>
<dbReference type="PANTHER" id="PTHR46889">
    <property type="entry name" value="TRANSPOSASE INSF FOR INSERTION SEQUENCE IS3B-RELATED"/>
    <property type="match status" value="1"/>
</dbReference>
<evidence type="ECO:0000259" key="1">
    <source>
        <dbReference type="PROSITE" id="PS50994"/>
    </source>
</evidence>
<dbReference type="NCBIfam" id="NF033516">
    <property type="entry name" value="transpos_IS3"/>
    <property type="match status" value="1"/>
</dbReference>
<dbReference type="InterPro" id="IPR048020">
    <property type="entry name" value="Transpos_IS3"/>
</dbReference>
<dbReference type="PROSITE" id="PS50994">
    <property type="entry name" value="INTEGRASE"/>
    <property type="match status" value="1"/>
</dbReference>
<comment type="caution">
    <text evidence="2">The sequence shown here is derived from an EMBL/GenBank/DDBJ whole genome shotgun (WGS) entry which is preliminary data.</text>
</comment>
<protein>
    <submittedName>
        <fullName evidence="2">IS3 family transposase</fullName>
    </submittedName>
</protein>
<dbReference type="PANTHER" id="PTHR46889:SF4">
    <property type="entry name" value="TRANSPOSASE INSO FOR INSERTION SEQUENCE ELEMENT IS911B-RELATED"/>
    <property type="match status" value="1"/>
</dbReference>
<sequence length="282" mass="32764">SLQPQKLIDDSLQISVSKQAKLLKVSRGCYYYRPKPVSESDLKLMSCMDELHMQYPFAGSRMMRDLLNRQGHHIGRRHTRTLMKKMGINALYRKPNLSQANQAHRKYPYLLKGLAIQRSNQVWCTDITYIPMAKGFVYLCAVIDWHSRKVLAHRVSISMEVDFCISALNEAIEKYGSPEIFNTDQGSQFTSDAFIDVLKSNGIQISMDGKGRWIDNVMVERLWRSVKYEEVYLKAYSSVTDAKKQLSAYFEFYNLKRPHSSLDKMTPDEFYYDQLPQQNKVA</sequence>
<dbReference type="InterPro" id="IPR001584">
    <property type="entry name" value="Integrase_cat-core"/>
</dbReference>
<dbReference type="Pfam" id="PF00665">
    <property type="entry name" value="rve"/>
    <property type="match status" value="1"/>
</dbReference>
<gene>
    <name evidence="2" type="ORF">G3N38_20005</name>
</gene>
<feature type="domain" description="Integrase catalytic" evidence="1">
    <location>
        <begin position="104"/>
        <end position="275"/>
    </location>
</feature>
<dbReference type="InterPro" id="IPR050900">
    <property type="entry name" value="Transposase_IS3/IS150/IS904"/>
</dbReference>
<dbReference type="Pfam" id="PF13276">
    <property type="entry name" value="HTH_21"/>
    <property type="match status" value="1"/>
</dbReference>
<dbReference type="Gene3D" id="3.30.420.10">
    <property type="entry name" value="Ribonuclease H-like superfamily/Ribonuclease H"/>
    <property type="match status" value="1"/>
</dbReference>